<dbReference type="STRING" id="1707952.A6A03_12415"/>
<gene>
    <name evidence="2" type="ORF">A6A03_12415</name>
</gene>
<protein>
    <recommendedName>
        <fullName evidence="4">DUF4878 domain-containing protein</fullName>
    </recommendedName>
</protein>
<keyword evidence="1" id="KW-0812">Transmembrane</keyword>
<comment type="caution">
    <text evidence="2">The sequence shown here is derived from an EMBL/GenBank/DDBJ whole genome shotgun (WGS) entry which is preliminary data.</text>
</comment>
<dbReference type="EMBL" id="LWQS01000044">
    <property type="protein sequence ID" value="OAN46469.1"/>
    <property type="molecule type" value="Genomic_DNA"/>
</dbReference>
<feature type="transmembrane region" description="Helical" evidence="1">
    <location>
        <begin position="18"/>
        <end position="39"/>
    </location>
</feature>
<evidence type="ECO:0000256" key="1">
    <source>
        <dbReference type="SAM" id="Phobius"/>
    </source>
</evidence>
<dbReference type="Proteomes" id="UP000078287">
    <property type="component" value="Unassembled WGS sequence"/>
</dbReference>
<organism evidence="2 3">
    <name type="scientific">Chloroflexus islandicus</name>
    <dbReference type="NCBI Taxonomy" id="1707952"/>
    <lineage>
        <taxon>Bacteria</taxon>
        <taxon>Bacillati</taxon>
        <taxon>Chloroflexota</taxon>
        <taxon>Chloroflexia</taxon>
        <taxon>Chloroflexales</taxon>
        <taxon>Chloroflexineae</taxon>
        <taxon>Chloroflexaceae</taxon>
        <taxon>Chloroflexus</taxon>
    </lineage>
</organism>
<dbReference type="OrthoDB" id="159838at2"/>
<reference evidence="2 3" key="1">
    <citation type="submission" date="2016-04" db="EMBL/GenBank/DDBJ databases">
        <title>Chloroflexus islandicus sp. nov., a thermophilic filamentous anoxygenic phototrophic bacterium from geyser Strokkur (Iceland).</title>
        <authorList>
            <person name="Gaisin V.A."/>
            <person name="Kalashnikov A.M."/>
            <person name="Sukhacheva M.V."/>
            <person name="Grouzdev D.S."/>
            <person name="Ivanov T.M."/>
            <person name="Kuznetsov B."/>
            <person name="Gorlenko V.M."/>
        </authorList>
    </citation>
    <scope>NUCLEOTIDE SEQUENCE [LARGE SCALE GENOMIC DNA]</scope>
    <source>
        <strain evidence="3">isl-2</strain>
    </source>
</reference>
<dbReference type="RefSeq" id="WP_066785774.1">
    <property type="nucleotide sequence ID" value="NZ_LWQS01000044.1"/>
</dbReference>
<accession>A0A178MCI4</accession>
<evidence type="ECO:0000313" key="3">
    <source>
        <dbReference type="Proteomes" id="UP000078287"/>
    </source>
</evidence>
<dbReference type="AlphaFoldDB" id="A0A178MCI4"/>
<evidence type="ECO:0000313" key="2">
    <source>
        <dbReference type="EMBL" id="OAN46469.1"/>
    </source>
</evidence>
<keyword evidence="1" id="KW-0472">Membrane</keyword>
<proteinExistence type="predicted"/>
<dbReference type="InterPro" id="IPR032710">
    <property type="entry name" value="NTF2-like_dom_sf"/>
</dbReference>
<keyword evidence="3" id="KW-1185">Reference proteome</keyword>
<dbReference type="SUPFAM" id="SSF54427">
    <property type="entry name" value="NTF2-like"/>
    <property type="match status" value="1"/>
</dbReference>
<sequence>MTVYPSPTQPQSTGWKRWVLIGVAIIVLTITLCCGLFVFGGWRLFTGVMGETQAIEQVITQFMETGRRNDTDAALALFADSAQSVVSRNDLERLFGNRQLFREVSSVSLRSFNIKSDVEGTTAEIAGQLNYADGSTQAFSARLQKENDQWRLIRIDFR</sequence>
<name>A0A178MCI4_9CHLR</name>
<dbReference type="Gene3D" id="3.10.450.50">
    <property type="match status" value="1"/>
</dbReference>
<keyword evidence="1" id="KW-1133">Transmembrane helix</keyword>
<evidence type="ECO:0008006" key="4">
    <source>
        <dbReference type="Google" id="ProtNLM"/>
    </source>
</evidence>